<dbReference type="Pfam" id="PF01740">
    <property type="entry name" value="STAS"/>
    <property type="match status" value="1"/>
</dbReference>
<dbReference type="RefSeq" id="WP_143234977.1">
    <property type="nucleotide sequence ID" value="NZ_OBDY01000015.1"/>
</dbReference>
<gene>
    <name evidence="2" type="ORF">SAMN05421748_115180</name>
</gene>
<dbReference type="Gene3D" id="3.30.565.10">
    <property type="entry name" value="Histidine kinase-like ATPase, C-terminal domain"/>
    <property type="match status" value="1"/>
</dbReference>
<dbReference type="AlphaFoldDB" id="A0A285J696"/>
<evidence type="ECO:0000313" key="3">
    <source>
        <dbReference type="Proteomes" id="UP000219612"/>
    </source>
</evidence>
<proteinExistence type="predicted"/>
<dbReference type="PANTHER" id="PTHR35526:SF3">
    <property type="entry name" value="ANTI-SIGMA-F FACTOR RSBW"/>
    <property type="match status" value="1"/>
</dbReference>
<dbReference type="OrthoDB" id="3364147at2"/>
<organism evidence="2 3">
    <name type="scientific">Paractinoplanes atraurantiacus</name>
    <dbReference type="NCBI Taxonomy" id="1036182"/>
    <lineage>
        <taxon>Bacteria</taxon>
        <taxon>Bacillati</taxon>
        <taxon>Actinomycetota</taxon>
        <taxon>Actinomycetes</taxon>
        <taxon>Micromonosporales</taxon>
        <taxon>Micromonosporaceae</taxon>
        <taxon>Paractinoplanes</taxon>
    </lineage>
</organism>
<dbReference type="CDD" id="cd16936">
    <property type="entry name" value="HATPase_RsbW-like"/>
    <property type="match status" value="1"/>
</dbReference>
<dbReference type="PANTHER" id="PTHR35526">
    <property type="entry name" value="ANTI-SIGMA-F FACTOR RSBW-RELATED"/>
    <property type="match status" value="1"/>
</dbReference>
<protein>
    <submittedName>
        <fullName evidence="2">STAS domain-containing protein</fullName>
    </submittedName>
</protein>
<evidence type="ECO:0000313" key="2">
    <source>
        <dbReference type="EMBL" id="SNY54876.1"/>
    </source>
</evidence>
<feature type="domain" description="STAS" evidence="1">
    <location>
        <begin position="15"/>
        <end position="93"/>
    </location>
</feature>
<dbReference type="CDD" id="cd07043">
    <property type="entry name" value="STAS_anti-anti-sigma_factors"/>
    <property type="match status" value="1"/>
</dbReference>
<sequence length="244" mass="25638">MTGVRCEVEPAGTRLLVRVLGRLSLASVPAVRVTLLKCLTERPDAVVVDLAGATVVDPPAATVFLAAARQASLSPGTPLLLVAPDPGMARLLRAGYGRVAVVATVEEALTAEPRQHMPSISEVLLPVSGAARRARDLATETCLRWGLDHLTGPGALITGELVTNAVEHANTMIDLRLTRGRRYLMVAVRDGSTEMPVLSPGGSLEPDAPRGLLLVDATALRWGTLPTTGGKVVWAALRAGTRRT</sequence>
<dbReference type="SUPFAM" id="SSF52091">
    <property type="entry name" value="SpoIIaa-like"/>
    <property type="match status" value="1"/>
</dbReference>
<evidence type="ECO:0000259" key="1">
    <source>
        <dbReference type="PROSITE" id="PS50801"/>
    </source>
</evidence>
<reference evidence="2 3" key="1">
    <citation type="submission" date="2017-09" db="EMBL/GenBank/DDBJ databases">
        <authorList>
            <person name="Ehlers B."/>
            <person name="Leendertz F.H."/>
        </authorList>
    </citation>
    <scope>NUCLEOTIDE SEQUENCE [LARGE SCALE GENOMIC DNA]</scope>
    <source>
        <strain evidence="2 3">CGMCC 4.6857</strain>
    </source>
</reference>
<name>A0A285J696_9ACTN</name>
<accession>A0A285J696</accession>
<dbReference type="InterPro" id="IPR036890">
    <property type="entry name" value="HATPase_C_sf"/>
</dbReference>
<dbReference type="PROSITE" id="PS50801">
    <property type="entry name" value="STAS"/>
    <property type="match status" value="1"/>
</dbReference>
<dbReference type="EMBL" id="OBDY01000015">
    <property type="protein sequence ID" value="SNY54876.1"/>
    <property type="molecule type" value="Genomic_DNA"/>
</dbReference>
<dbReference type="InterPro" id="IPR036513">
    <property type="entry name" value="STAS_dom_sf"/>
</dbReference>
<dbReference type="Proteomes" id="UP000219612">
    <property type="component" value="Unassembled WGS sequence"/>
</dbReference>
<dbReference type="Gene3D" id="3.30.750.24">
    <property type="entry name" value="STAS domain"/>
    <property type="match status" value="1"/>
</dbReference>
<keyword evidence="3" id="KW-1185">Reference proteome</keyword>
<dbReference type="InterPro" id="IPR002645">
    <property type="entry name" value="STAS_dom"/>
</dbReference>
<dbReference type="InterPro" id="IPR050267">
    <property type="entry name" value="Anti-sigma-factor_SerPK"/>
</dbReference>